<keyword evidence="5" id="KW-0804">Transcription</keyword>
<keyword evidence="7" id="KW-0808">Transferase</keyword>
<evidence type="ECO:0000256" key="2">
    <source>
        <dbReference type="ARBA" id="ARBA00022898"/>
    </source>
</evidence>
<keyword evidence="3" id="KW-0805">Transcription regulation</keyword>
<dbReference type="Pfam" id="PF00155">
    <property type="entry name" value="Aminotran_1_2"/>
    <property type="match status" value="1"/>
</dbReference>
<evidence type="ECO:0000256" key="4">
    <source>
        <dbReference type="ARBA" id="ARBA00023125"/>
    </source>
</evidence>
<dbReference type="SMART" id="SM00345">
    <property type="entry name" value="HTH_GNTR"/>
    <property type="match status" value="1"/>
</dbReference>
<dbReference type="KEGG" id="cpau:EHF44_21685"/>
<dbReference type="CDD" id="cd00609">
    <property type="entry name" value="AAT_like"/>
    <property type="match status" value="1"/>
</dbReference>
<protein>
    <submittedName>
        <fullName evidence="7">PLP-dependent aminotransferase family protein</fullName>
    </submittedName>
</protein>
<dbReference type="InterPro" id="IPR051446">
    <property type="entry name" value="HTH_trans_reg/aminotransferase"/>
</dbReference>
<dbReference type="PROSITE" id="PS50949">
    <property type="entry name" value="HTH_GNTR"/>
    <property type="match status" value="1"/>
</dbReference>
<dbReference type="SUPFAM" id="SSF46785">
    <property type="entry name" value="Winged helix' DNA-binding domain"/>
    <property type="match status" value="1"/>
</dbReference>
<dbReference type="EMBL" id="CP033970">
    <property type="protein sequence ID" value="AZG16038.1"/>
    <property type="molecule type" value="Genomic_DNA"/>
</dbReference>
<dbReference type="Gene3D" id="1.10.10.10">
    <property type="entry name" value="Winged helix-like DNA-binding domain superfamily/Winged helix DNA-binding domain"/>
    <property type="match status" value="1"/>
</dbReference>
<dbReference type="AlphaFoldDB" id="A0A3G8H6M8"/>
<keyword evidence="2" id="KW-0663">Pyridoxal phosphate</keyword>
<dbReference type="Pfam" id="PF00392">
    <property type="entry name" value="GntR"/>
    <property type="match status" value="1"/>
</dbReference>
<dbReference type="Gene3D" id="3.40.640.10">
    <property type="entry name" value="Type I PLP-dependent aspartate aminotransferase-like (Major domain)"/>
    <property type="match status" value="1"/>
</dbReference>
<keyword evidence="7" id="KW-0032">Aminotransferase</keyword>
<sequence>MRRQDGTGGADARAGRLVAYACQTPWFGGAGGVPATGYLYGFACGVAHAKVRQHPYKRSLVLPTTQPVRPGNPPPAKPAWIGAFAPGAGPRYIQIAGFLETAMADGRLVPGDRLPPQRELAALFGVDLTTVTRALAEARRRGLVAPRGSLGTFVAAPAFELAQAVDLSMNVPPPPAGIDFADLLRRGLAQVTLRADANLLMTYQLGGGTMPDRVAGAQWLAPMLGDVAPERVMASPGAQPALAALILSRTTPGGTIAAEPLVYPGVRGAAAELGRQVATIAVDADGMHPDALDAACRSGNVQLVYLNPTLQNPTTHTMPAARRREIVRVARQHGVLIVEDDPYWLLTPDAPPPLAAIAPDQTVYIATLAKCLSPGLRTAYVVAPDRDMQESILGALRAITLMASPIATALATQWIRDGSAAALLAGIREEAAARQQIARQWLAASGPFAPSGIHVWHALPSYWSSAGFSRAAQDASLRVTASDVFHDGAAPPNAIRIALGGVPDRAQLSMALKKLSGLLAGKPPHASMPVI</sequence>
<dbReference type="GO" id="GO:0003700">
    <property type="term" value="F:DNA-binding transcription factor activity"/>
    <property type="evidence" value="ECO:0007669"/>
    <property type="project" value="InterPro"/>
</dbReference>
<evidence type="ECO:0000256" key="1">
    <source>
        <dbReference type="ARBA" id="ARBA00005384"/>
    </source>
</evidence>
<feature type="domain" description="HTH gntR-type" evidence="6">
    <location>
        <begin position="89"/>
        <end position="157"/>
    </location>
</feature>
<dbReference type="CDD" id="cd07377">
    <property type="entry name" value="WHTH_GntR"/>
    <property type="match status" value="1"/>
</dbReference>
<dbReference type="Proteomes" id="UP000270411">
    <property type="component" value="Chromosome 2"/>
</dbReference>
<evidence type="ECO:0000256" key="3">
    <source>
        <dbReference type="ARBA" id="ARBA00023015"/>
    </source>
</evidence>
<proteinExistence type="inferred from homology"/>
<dbReference type="PANTHER" id="PTHR46577:SF1">
    <property type="entry name" value="HTH-TYPE TRANSCRIPTIONAL REGULATORY PROTEIN GABR"/>
    <property type="match status" value="1"/>
</dbReference>
<dbReference type="OrthoDB" id="9804020at2"/>
<dbReference type="InterPro" id="IPR000524">
    <property type="entry name" value="Tscrpt_reg_HTH_GntR"/>
</dbReference>
<organism evidence="7 8">
    <name type="scientific">Cupriavidus pauculus</name>
    <dbReference type="NCBI Taxonomy" id="82633"/>
    <lineage>
        <taxon>Bacteria</taxon>
        <taxon>Pseudomonadati</taxon>
        <taxon>Pseudomonadota</taxon>
        <taxon>Betaproteobacteria</taxon>
        <taxon>Burkholderiales</taxon>
        <taxon>Burkholderiaceae</taxon>
        <taxon>Cupriavidus</taxon>
    </lineage>
</organism>
<name>A0A3G8H6M8_9BURK</name>
<evidence type="ECO:0000313" key="8">
    <source>
        <dbReference type="Proteomes" id="UP000270411"/>
    </source>
</evidence>
<dbReference type="GO" id="GO:0030170">
    <property type="term" value="F:pyridoxal phosphate binding"/>
    <property type="evidence" value="ECO:0007669"/>
    <property type="project" value="InterPro"/>
</dbReference>
<reference evidence="8" key="1">
    <citation type="submission" date="2018-11" db="EMBL/GenBank/DDBJ databases">
        <title>FDA dAtabase for Regulatory Grade micrObial Sequences (FDA-ARGOS): Supporting development and validation of Infectious Disease Dx tests.</title>
        <authorList>
            <person name="Goldberg B."/>
            <person name="Campos J."/>
            <person name="Tallon L."/>
            <person name="Sadzewicz L."/>
            <person name="Zhao X."/>
            <person name="Vavikolanu K."/>
            <person name="Mehta A."/>
            <person name="Aluvathingal J."/>
            <person name="Nadendla S."/>
            <person name="Geyer C."/>
            <person name="Nandy P."/>
            <person name="Yan Y."/>
            <person name="Sichtig H."/>
        </authorList>
    </citation>
    <scope>NUCLEOTIDE SEQUENCE [LARGE SCALE GENOMIC DNA]</scope>
    <source>
        <strain evidence="8">FDAARGOS_614</strain>
    </source>
</reference>
<gene>
    <name evidence="7" type="ORF">EHF44_21685</name>
</gene>
<dbReference type="InterPro" id="IPR015421">
    <property type="entry name" value="PyrdxlP-dep_Trfase_major"/>
</dbReference>
<dbReference type="InterPro" id="IPR036388">
    <property type="entry name" value="WH-like_DNA-bd_sf"/>
</dbReference>
<dbReference type="InterPro" id="IPR036390">
    <property type="entry name" value="WH_DNA-bd_sf"/>
</dbReference>
<dbReference type="InterPro" id="IPR015424">
    <property type="entry name" value="PyrdxlP-dep_Trfase"/>
</dbReference>
<accession>A0A3G8H6M8</accession>
<evidence type="ECO:0000313" key="7">
    <source>
        <dbReference type="EMBL" id="AZG16038.1"/>
    </source>
</evidence>
<keyword evidence="4" id="KW-0238">DNA-binding</keyword>
<dbReference type="InterPro" id="IPR004839">
    <property type="entry name" value="Aminotransferase_I/II_large"/>
</dbReference>
<evidence type="ECO:0000256" key="5">
    <source>
        <dbReference type="ARBA" id="ARBA00023163"/>
    </source>
</evidence>
<dbReference type="PANTHER" id="PTHR46577">
    <property type="entry name" value="HTH-TYPE TRANSCRIPTIONAL REGULATORY PROTEIN GABR"/>
    <property type="match status" value="1"/>
</dbReference>
<dbReference type="SUPFAM" id="SSF53383">
    <property type="entry name" value="PLP-dependent transferases"/>
    <property type="match status" value="1"/>
</dbReference>
<evidence type="ECO:0000259" key="6">
    <source>
        <dbReference type="PROSITE" id="PS50949"/>
    </source>
</evidence>
<comment type="similarity">
    <text evidence="1">In the C-terminal section; belongs to the class-I pyridoxal-phosphate-dependent aminotransferase family.</text>
</comment>
<dbReference type="GO" id="GO:0008483">
    <property type="term" value="F:transaminase activity"/>
    <property type="evidence" value="ECO:0007669"/>
    <property type="project" value="UniProtKB-KW"/>
</dbReference>
<dbReference type="GO" id="GO:0003677">
    <property type="term" value="F:DNA binding"/>
    <property type="evidence" value="ECO:0007669"/>
    <property type="project" value="UniProtKB-KW"/>
</dbReference>